<keyword evidence="2" id="KW-0808">Transferase</keyword>
<dbReference type="EMBL" id="JAEDAK010000003">
    <property type="protein sequence ID" value="MBH9576477.1"/>
    <property type="molecule type" value="Genomic_DNA"/>
</dbReference>
<organism evidence="2 3">
    <name type="scientific">Inhella proteolytica</name>
    <dbReference type="NCBI Taxonomy" id="2795029"/>
    <lineage>
        <taxon>Bacteria</taxon>
        <taxon>Pseudomonadati</taxon>
        <taxon>Pseudomonadota</taxon>
        <taxon>Betaproteobacteria</taxon>
        <taxon>Burkholderiales</taxon>
        <taxon>Sphaerotilaceae</taxon>
        <taxon>Inhella</taxon>
    </lineage>
</organism>
<dbReference type="AlphaFoldDB" id="A0A931J410"/>
<dbReference type="Proteomes" id="UP000613266">
    <property type="component" value="Unassembled WGS sequence"/>
</dbReference>
<evidence type="ECO:0000313" key="2">
    <source>
        <dbReference type="EMBL" id="MBH9576477.1"/>
    </source>
</evidence>
<name>A0A931J410_9BURK</name>
<accession>A0A931J410</accession>
<dbReference type="RefSeq" id="WP_198110093.1">
    <property type="nucleotide sequence ID" value="NZ_JAEDAK010000003.1"/>
</dbReference>
<dbReference type="InterPro" id="IPR041698">
    <property type="entry name" value="Methyltransf_25"/>
</dbReference>
<dbReference type="CDD" id="cd02440">
    <property type="entry name" value="AdoMet_MTases"/>
    <property type="match status" value="1"/>
</dbReference>
<evidence type="ECO:0000313" key="3">
    <source>
        <dbReference type="Proteomes" id="UP000613266"/>
    </source>
</evidence>
<evidence type="ECO:0000259" key="1">
    <source>
        <dbReference type="Pfam" id="PF13649"/>
    </source>
</evidence>
<reference evidence="2" key="1">
    <citation type="submission" date="2020-12" db="EMBL/GenBank/DDBJ databases">
        <title>The genome sequence of Inhella sp. 1Y17.</title>
        <authorList>
            <person name="Liu Y."/>
        </authorList>
    </citation>
    <scope>NUCLEOTIDE SEQUENCE</scope>
    <source>
        <strain evidence="2">1Y17</strain>
    </source>
</reference>
<dbReference type="Gene3D" id="3.40.50.150">
    <property type="entry name" value="Vaccinia Virus protein VP39"/>
    <property type="match status" value="1"/>
</dbReference>
<protein>
    <submittedName>
        <fullName evidence="2">Class I SAM-dependent methyltransferase</fullName>
    </submittedName>
</protein>
<comment type="caution">
    <text evidence="2">The sequence shown here is derived from an EMBL/GenBank/DDBJ whole genome shotgun (WGS) entry which is preliminary data.</text>
</comment>
<dbReference type="GO" id="GO:0032259">
    <property type="term" value="P:methylation"/>
    <property type="evidence" value="ECO:0007669"/>
    <property type="project" value="UniProtKB-KW"/>
</dbReference>
<proteinExistence type="predicted"/>
<gene>
    <name evidence="2" type="ORF">I7X39_06140</name>
</gene>
<sequence length="167" mass="18337">MRALDLACGGGRHSRLLLEHGLHVTAVDRDAEALLLVPEPARVLCADLESGPWPLDGEQFDLVLVTNYLWRPLLPRIVDSVAEGGWLVYETFAVGQELLGRPRNPDFLLQPGELLAACQGKLHVLAYEDGIVNGARIQRVAARHLRPHESPPVWPLLESPAPQESAP</sequence>
<keyword evidence="3" id="KW-1185">Reference proteome</keyword>
<dbReference type="InterPro" id="IPR029063">
    <property type="entry name" value="SAM-dependent_MTases_sf"/>
</dbReference>
<keyword evidence="2" id="KW-0489">Methyltransferase</keyword>
<dbReference type="Pfam" id="PF13649">
    <property type="entry name" value="Methyltransf_25"/>
    <property type="match status" value="1"/>
</dbReference>
<feature type="domain" description="Methyltransferase" evidence="1">
    <location>
        <begin position="4"/>
        <end position="81"/>
    </location>
</feature>
<dbReference type="SUPFAM" id="SSF53335">
    <property type="entry name" value="S-adenosyl-L-methionine-dependent methyltransferases"/>
    <property type="match status" value="1"/>
</dbReference>
<dbReference type="GO" id="GO:0008168">
    <property type="term" value="F:methyltransferase activity"/>
    <property type="evidence" value="ECO:0007669"/>
    <property type="project" value="UniProtKB-KW"/>
</dbReference>